<dbReference type="EMBL" id="LR797299">
    <property type="protein sequence ID" value="CAB4200487.1"/>
    <property type="molecule type" value="Genomic_DNA"/>
</dbReference>
<evidence type="ECO:0000313" key="2">
    <source>
        <dbReference type="EMBL" id="CAB4200487.1"/>
    </source>
</evidence>
<dbReference type="Pfam" id="PF03237">
    <property type="entry name" value="Terminase_6N"/>
    <property type="match status" value="1"/>
</dbReference>
<sequence length="510" mass="57925">MQSGRLQQLAPATKQSVPNLLEDLKAGRENPAFFAERFLGVKMNPGQQRWASACVERSENGWSPKYLTTVVSAGNRAGKTLAMALVIFHSCFYKLGIRPPRPNDQEDALRWLKEPYEWYHIGIQQETAELVYRELSMIFQGIHPAQKGRKSPLFQELGKIVSIDKKYRGEYLWFQFNKAVGGANIHFRTTQDKAKALLGKDMNGISFDEAAFDQHLMTIYQEVLNLRRLSTGGQLHFISTPTEGINDYADLWELGNPENPNRDNQFISYRMSTRDNIGFGLSQENFDSIIRQQVDYLVPQNIDGFFIEAREAYFHSIQVEKAFSPDLPDEVEPIKAHRYVQGCDPAVASDATWSVVLDYTDRKKIHGVRARKKSGRQTLTALVNMLRESHLLYNQGATCTTIIDSTGFGGKMFMQELSIIKPLRQVDFSGTKAKKLEILSDLKAMIDKEMVVFPKSGIWLELRRQLLGYKLDDRKLETDSVMALAVAIRHASRSASETVADAKFNYFGEV</sequence>
<dbReference type="InterPro" id="IPR027417">
    <property type="entry name" value="P-loop_NTPase"/>
</dbReference>
<evidence type="ECO:0000313" key="3">
    <source>
        <dbReference type="EMBL" id="CAB4218602.1"/>
    </source>
</evidence>
<reference evidence="1" key="1">
    <citation type="submission" date="2020-05" db="EMBL/GenBank/DDBJ databases">
        <authorList>
            <person name="Chiriac C."/>
            <person name="Salcher M."/>
            <person name="Ghai R."/>
            <person name="Kavagutti S V."/>
        </authorList>
    </citation>
    <scope>NUCLEOTIDE SEQUENCE</scope>
</reference>
<organism evidence="1">
    <name type="scientific">uncultured Caudovirales phage</name>
    <dbReference type="NCBI Taxonomy" id="2100421"/>
    <lineage>
        <taxon>Viruses</taxon>
        <taxon>Duplodnaviria</taxon>
        <taxon>Heunggongvirae</taxon>
        <taxon>Uroviricota</taxon>
        <taxon>Caudoviricetes</taxon>
        <taxon>Peduoviridae</taxon>
        <taxon>Maltschvirus</taxon>
        <taxon>Maltschvirus maltsch</taxon>
    </lineage>
</organism>
<protein>
    <recommendedName>
        <fullName evidence="4">Terminase</fullName>
    </recommendedName>
</protein>
<dbReference type="Gene3D" id="3.40.50.300">
    <property type="entry name" value="P-loop containing nucleotide triphosphate hydrolases"/>
    <property type="match status" value="1"/>
</dbReference>
<dbReference type="EMBL" id="LR796956">
    <property type="protein sequence ID" value="CAB4177706.1"/>
    <property type="molecule type" value="Genomic_DNA"/>
</dbReference>
<proteinExistence type="predicted"/>
<dbReference type="EMBL" id="LR797467">
    <property type="protein sequence ID" value="CAB4218602.1"/>
    <property type="molecule type" value="Genomic_DNA"/>
</dbReference>
<gene>
    <name evidence="1" type="ORF">UFOVP1005_48</name>
    <name evidence="2" type="ORF">UFOVP1344_48</name>
    <name evidence="3" type="ORF">UFOVP1602_40</name>
</gene>
<evidence type="ECO:0008006" key="4">
    <source>
        <dbReference type="Google" id="ProtNLM"/>
    </source>
</evidence>
<name>A0A6J5Q5S2_9CAUD</name>
<dbReference type="Gene3D" id="3.30.420.240">
    <property type="match status" value="1"/>
</dbReference>
<evidence type="ECO:0000313" key="1">
    <source>
        <dbReference type="EMBL" id="CAB4177706.1"/>
    </source>
</evidence>
<accession>A0A6J5Q5S2</accession>